<dbReference type="GO" id="GO:0008168">
    <property type="term" value="F:methyltransferase activity"/>
    <property type="evidence" value="ECO:0007669"/>
    <property type="project" value="UniProtKB-KW"/>
</dbReference>
<dbReference type="Gene3D" id="3.10.290.10">
    <property type="entry name" value="RNA-binding S4 domain"/>
    <property type="match status" value="1"/>
</dbReference>
<evidence type="ECO:0000313" key="6">
    <source>
        <dbReference type="Proteomes" id="UP001224412"/>
    </source>
</evidence>
<dbReference type="PROSITE" id="PS50889">
    <property type="entry name" value="S4"/>
    <property type="match status" value="1"/>
</dbReference>
<keyword evidence="5" id="KW-0489">Methyltransferase</keyword>
<dbReference type="Pfam" id="PF01728">
    <property type="entry name" value="FtsJ"/>
    <property type="match status" value="1"/>
</dbReference>
<dbReference type="Pfam" id="PF01479">
    <property type="entry name" value="S4"/>
    <property type="match status" value="1"/>
</dbReference>
<dbReference type="PANTHER" id="PTHR32319">
    <property type="entry name" value="BACTERIAL HEMOLYSIN-LIKE PROTEIN"/>
    <property type="match status" value="1"/>
</dbReference>
<dbReference type="PANTHER" id="PTHR32319:SF0">
    <property type="entry name" value="BACTERIAL HEMOLYSIN-LIKE PROTEIN"/>
    <property type="match status" value="1"/>
</dbReference>
<dbReference type="EMBL" id="JASNVH010000013">
    <property type="protein sequence ID" value="MDK4307641.1"/>
    <property type="molecule type" value="Genomic_DNA"/>
</dbReference>
<dbReference type="InterPro" id="IPR036986">
    <property type="entry name" value="S4_RNA-bd_sf"/>
</dbReference>
<dbReference type="InterPro" id="IPR002877">
    <property type="entry name" value="RNA_MeTrfase_FtsJ_dom"/>
</dbReference>
<sequence>MHDTHKESRSRLDAALVYRELARSREHAVRLIKDGLVVVEGTVIRKPSFPVTHSNLVTVSGGGEPEWASRGAYKLLGALEEFAPAGLDLTGKKVLDAGASTGGFTDVCLHCGASMVVAADVGREQLIPRLRSHPQVLVKEQLNLRHVTVDDTDGYCDAMVGDLSFISWRLVLPAIASVLADGADLLPMVKPQFEVGKHRLGNRGVVRSAQLREEVTIGVAEFAAELGLSTLAAGASRLPGPSGNVEYFLWLKKDGGARMPSDSVLHELIHNAVEKGPQ</sequence>
<feature type="domain" description="RNA-binding S4" evidence="4">
    <location>
        <begin position="10"/>
        <end position="68"/>
    </location>
</feature>
<dbReference type="SMART" id="SM00363">
    <property type="entry name" value="S4"/>
    <property type="match status" value="1"/>
</dbReference>
<dbReference type="RefSeq" id="WP_272698450.1">
    <property type="nucleotide sequence ID" value="NZ_JAQPSI010000012.1"/>
</dbReference>
<evidence type="ECO:0000256" key="2">
    <source>
        <dbReference type="ARBA" id="ARBA00029460"/>
    </source>
</evidence>
<dbReference type="InterPro" id="IPR047048">
    <property type="entry name" value="TlyA"/>
</dbReference>
<dbReference type="Gene3D" id="3.40.50.150">
    <property type="entry name" value="Vaccinia Virus protein VP39"/>
    <property type="match status" value="1"/>
</dbReference>
<dbReference type="SUPFAM" id="SSF55174">
    <property type="entry name" value="Alpha-L RNA-binding motif"/>
    <property type="match status" value="1"/>
</dbReference>
<dbReference type="CDD" id="cd00165">
    <property type="entry name" value="S4"/>
    <property type="match status" value="1"/>
</dbReference>
<comment type="caution">
    <text evidence="5">The sequence shown here is derived from an EMBL/GenBank/DDBJ whole genome shotgun (WGS) entry which is preliminary data.</text>
</comment>
<comment type="similarity">
    <text evidence="2">Belongs to the TlyA family.</text>
</comment>
<dbReference type="InterPro" id="IPR029063">
    <property type="entry name" value="SAM-dependent_MTases_sf"/>
</dbReference>
<name>A0AAP4BVL4_9CORY</name>
<dbReference type="Proteomes" id="UP001224412">
    <property type="component" value="Unassembled WGS sequence"/>
</dbReference>
<dbReference type="SUPFAM" id="SSF53335">
    <property type="entry name" value="S-adenosyl-L-methionine-dependent methyltransferases"/>
    <property type="match status" value="1"/>
</dbReference>
<dbReference type="GO" id="GO:0032259">
    <property type="term" value="P:methylation"/>
    <property type="evidence" value="ECO:0007669"/>
    <property type="project" value="UniProtKB-KW"/>
</dbReference>
<evidence type="ECO:0000259" key="4">
    <source>
        <dbReference type="SMART" id="SM00363"/>
    </source>
</evidence>
<evidence type="ECO:0000256" key="3">
    <source>
        <dbReference type="PROSITE-ProRule" id="PRU00182"/>
    </source>
</evidence>
<proteinExistence type="inferred from homology"/>
<keyword evidence="1 3" id="KW-0694">RNA-binding</keyword>
<dbReference type="InterPro" id="IPR002942">
    <property type="entry name" value="S4_RNA-bd"/>
</dbReference>
<dbReference type="GO" id="GO:0003723">
    <property type="term" value="F:RNA binding"/>
    <property type="evidence" value="ECO:0007669"/>
    <property type="project" value="UniProtKB-KW"/>
</dbReference>
<evidence type="ECO:0000256" key="1">
    <source>
        <dbReference type="ARBA" id="ARBA00022884"/>
    </source>
</evidence>
<evidence type="ECO:0000313" key="5">
    <source>
        <dbReference type="EMBL" id="MDK4307641.1"/>
    </source>
</evidence>
<accession>A0AAP4BVL4</accession>
<dbReference type="InterPro" id="IPR004538">
    <property type="entry name" value="Hemolysin_A/TlyA"/>
</dbReference>
<dbReference type="PIRSF" id="PIRSF005578">
    <property type="entry name" value="TlyA"/>
    <property type="match status" value="1"/>
</dbReference>
<keyword evidence="5" id="KW-0808">Transferase</keyword>
<reference evidence="5" key="1">
    <citation type="submission" date="2023-05" db="EMBL/GenBank/DDBJ databases">
        <title>Metabolic capabilities are highly conserved among human nasal-associated Corynebacterium species in pangenomic analyses.</title>
        <authorList>
            <person name="Tran T.H."/>
            <person name="Roberts A.Q."/>
            <person name="Escapa I.F."/>
            <person name="Gao W."/>
            <person name="Conlan S."/>
            <person name="Kong H."/>
            <person name="Segre J.A."/>
            <person name="Kelly M.S."/>
            <person name="Lemon K.P."/>
        </authorList>
    </citation>
    <scope>NUCLEOTIDE SEQUENCE</scope>
    <source>
        <strain evidence="5">KPL2773</strain>
    </source>
</reference>
<gene>
    <name evidence="5" type="ORF">QPX42_08830</name>
</gene>
<protein>
    <submittedName>
        <fullName evidence="5">TlyA family RNA methyltransferase</fullName>
    </submittedName>
</protein>
<organism evidence="5 6">
    <name type="scientific">Corynebacterium pseudodiphtheriticum</name>
    <dbReference type="NCBI Taxonomy" id="37637"/>
    <lineage>
        <taxon>Bacteria</taxon>
        <taxon>Bacillati</taxon>
        <taxon>Actinomycetota</taxon>
        <taxon>Actinomycetes</taxon>
        <taxon>Mycobacteriales</taxon>
        <taxon>Corynebacteriaceae</taxon>
        <taxon>Corynebacterium</taxon>
    </lineage>
</organism>
<dbReference type="AlphaFoldDB" id="A0AAP4BVL4"/>